<dbReference type="Proteomes" id="UP000324585">
    <property type="component" value="Unassembled WGS sequence"/>
</dbReference>
<dbReference type="EMBL" id="VRMN01000001">
    <property type="protein sequence ID" value="KAA8498658.1"/>
    <property type="molecule type" value="Genomic_DNA"/>
</dbReference>
<gene>
    <name evidence="3" type="ORF">FVE85_6243</name>
</gene>
<evidence type="ECO:0000313" key="4">
    <source>
        <dbReference type="Proteomes" id="UP000324585"/>
    </source>
</evidence>
<keyword evidence="4" id="KW-1185">Reference proteome</keyword>
<keyword evidence="2" id="KW-1133">Transmembrane helix</keyword>
<feature type="region of interest" description="Disordered" evidence="1">
    <location>
        <begin position="1"/>
        <end position="39"/>
    </location>
</feature>
<evidence type="ECO:0000313" key="3">
    <source>
        <dbReference type="EMBL" id="KAA8498658.1"/>
    </source>
</evidence>
<feature type="compositionally biased region" description="Basic and acidic residues" evidence="1">
    <location>
        <begin position="78"/>
        <end position="94"/>
    </location>
</feature>
<dbReference type="AlphaFoldDB" id="A0A5J4Z608"/>
<reference evidence="4" key="1">
    <citation type="journal article" date="2019" name="Nat. Commun.">
        <title>Expansion of phycobilisome linker gene families in mesophilic red algae.</title>
        <authorList>
            <person name="Lee J."/>
            <person name="Kim D."/>
            <person name="Bhattacharya D."/>
            <person name="Yoon H.S."/>
        </authorList>
    </citation>
    <scope>NUCLEOTIDE SEQUENCE [LARGE SCALE GENOMIC DNA]</scope>
    <source>
        <strain evidence="4">CCMP 1328</strain>
    </source>
</reference>
<protein>
    <submittedName>
        <fullName evidence="3">Uncharacterized protein</fullName>
    </submittedName>
</protein>
<name>A0A5J4Z608_PORPP</name>
<feature type="region of interest" description="Disordered" evidence="1">
    <location>
        <begin position="71"/>
        <end position="98"/>
    </location>
</feature>
<evidence type="ECO:0000256" key="2">
    <source>
        <dbReference type="SAM" id="Phobius"/>
    </source>
</evidence>
<feature type="transmembrane region" description="Helical" evidence="2">
    <location>
        <begin position="46"/>
        <end position="66"/>
    </location>
</feature>
<accession>A0A5J4Z608</accession>
<evidence type="ECO:0000256" key="1">
    <source>
        <dbReference type="SAM" id="MobiDB-lite"/>
    </source>
</evidence>
<organism evidence="3 4">
    <name type="scientific">Porphyridium purpureum</name>
    <name type="common">Red alga</name>
    <name type="synonym">Porphyridium cruentum</name>
    <dbReference type="NCBI Taxonomy" id="35688"/>
    <lineage>
        <taxon>Eukaryota</taxon>
        <taxon>Rhodophyta</taxon>
        <taxon>Bangiophyceae</taxon>
        <taxon>Porphyridiales</taxon>
        <taxon>Porphyridiaceae</taxon>
        <taxon>Porphyridium</taxon>
    </lineage>
</organism>
<comment type="caution">
    <text evidence="3">The sequence shown here is derived from an EMBL/GenBank/DDBJ whole genome shotgun (WGS) entry which is preliminary data.</text>
</comment>
<keyword evidence="2" id="KW-0812">Transmembrane</keyword>
<keyword evidence="2" id="KW-0472">Membrane</keyword>
<sequence>MSKRPAGKMATGALGEPVSPRVAQRKYASSPTTHAFHDRRNRKRRLQMLFVIIAGIVVVLVGRAALRKTYGSDSAGNRGDDRQSVRASESEKNRRLGTGDVENLNAEMVLVSAINGTVEQYMNFTTAFLRVAVYLSADSSDRIGHVVLPSWIQEHSESGSLGGRSSHAVWQQTEELLNVAALAAGDNLRFDDLRTACDVEGSSKWAWLYGPELGVRSLIVNVFLAEFPDADETSVRGRAKRSVGCPFRSFEPEFVGKHIKSVMDAVAKQGHSWCVFVDPLLISAINELKMPEGVPSRERIVTKWLRPTEEFQAAWMSFADGAK</sequence>
<proteinExistence type="predicted"/>